<protein>
    <submittedName>
        <fullName evidence="2">HRDC domain-containing protein</fullName>
    </submittedName>
</protein>
<dbReference type="AlphaFoldDB" id="A0A9D2ZT61"/>
<sequence>MVAQPVGGTGSQLDLPEGISIPEVVYLDEPEGGTPSVINTERGLHRVADILAAESGPVAVDTERASGIRYGQRAFLVQLKRGNSGVILIDPESFDDLTLINDALAGAEWVLHAATQDLPCLAEIGMYPDALFDTELGGRLAGFERVGLGYMVENLLGYKLAKEHSAVDWSHRPLPAAWLNYAALDVDILLDLRDAVEDELRAQGKLAYALEEFRYVCEHPEREEKPDPWRKTKGIRDLRTRRQLTALRNLWYEREHLAQKKDVAPKRLLPDASLITAARLMPRTVPAILQIPGFQTRALKREAPRWLKALAEAKKEAEPVPFTTPASGPPPLKAWEVKRPESALLIAEAKPAVLAVGERLNMPQENVLAPDVLRRLCWDPPAGSSVEELRVALLELGARQWQIELIAPDLADIFARVRVRHSSTK</sequence>
<dbReference type="PROSITE" id="PS50967">
    <property type="entry name" value="HRDC"/>
    <property type="match status" value="1"/>
</dbReference>
<comment type="caution">
    <text evidence="2">The sequence shown here is derived from an EMBL/GenBank/DDBJ whole genome shotgun (WGS) entry which is preliminary data.</text>
</comment>
<proteinExistence type="predicted"/>
<dbReference type="Gene3D" id="1.10.150.80">
    <property type="entry name" value="HRDC domain"/>
    <property type="match status" value="2"/>
</dbReference>
<dbReference type="SMART" id="SM00474">
    <property type="entry name" value="35EXOc"/>
    <property type="match status" value="1"/>
</dbReference>
<dbReference type="SMART" id="SM00341">
    <property type="entry name" value="HRDC"/>
    <property type="match status" value="1"/>
</dbReference>
<dbReference type="GO" id="GO:0008408">
    <property type="term" value="F:3'-5' exonuclease activity"/>
    <property type="evidence" value="ECO:0007669"/>
    <property type="project" value="InterPro"/>
</dbReference>
<dbReference type="InterPro" id="IPR010997">
    <property type="entry name" value="HRDC-like_sf"/>
</dbReference>
<dbReference type="Pfam" id="PF01612">
    <property type="entry name" value="DNA_pol_A_exo1"/>
    <property type="match status" value="1"/>
</dbReference>
<dbReference type="CDD" id="cd06142">
    <property type="entry name" value="RNaseD_exo"/>
    <property type="match status" value="1"/>
</dbReference>
<dbReference type="InterPro" id="IPR041605">
    <property type="entry name" value="Exo_C"/>
</dbReference>
<dbReference type="PANTHER" id="PTHR47649:SF1">
    <property type="entry name" value="RIBONUCLEASE D"/>
    <property type="match status" value="1"/>
</dbReference>
<dbReference type="InterPro" id="IPR044876">
    <property type="entry name" value="HRDC_dom_sf"/>
</dbReference>
<dbReference type="SUPFAM" id="SSF47819">
    <property type="entry name" value="HRDC-like"/>
    <property type="match status" value="1"/>
</dbReference>
<gene>
    <name evidence="2" type="ORF">H9908_04205</name>
</gene>
<dbReference type="InterPro" id="IPR002121">
    <property type="entry name" value="HRDC_dom"/>
</dbReference>
<dbReference type="Pfam" id="PF00570">
    <property type="entry name" value="HRDC"/>
    <property type="match status" value="1"/>
</dbReference>
<reference evidence="2" key="1">
    <citation type="journal article" date="2021" name="PeerJ">
        <title>Extensive microbial diversity within the chicken gut microbiome revealed by metagenomics and culture.</title>
        <authorList>
            <person name="Gilroy R."/>
            <person name="Ravi A."/>
            <person name="Getino M."/>
            <person name="Pursley I."/>
            <person name="Horton D.L."/>
            <person name="Alikhan N.F."/>
            <person name="Baker D."/>
            <person name="Gharbi K."/>
            <person name="Hall N."/>
            <person name="Watson M."/>
            <person name="Adriaenssens E.M."/>
            <person name="Foster-Nyarko E."/>
            <person name="Jarju S."/>
            <person name="Secka A."/>
            <person name="Antonio M."/>
            <person name="Oren A."/>
            <person name="Chaudhuri R.R."/>
            <person name="La Ragione R."/>
            <person name="Hildebrand F."/>
            <person name="Pallen M.J."/>
        </authorList>
    </citation>
    <scope>NUCLEOTIDE SEQUENCE</scope>
    <source>
        <strain evidence="2">ChiHjej10B9-4811</strain>
    </source>
</reference>
<organism evidence="2 3">
    <name type="scientific">Candidatus Rothia avistercoris</name>
    <dbReference type="NCBI Taxonomy" id="2840479"/>
    <lineage>
        <taxon>Bacteria</taxon>
        <taxon>Bacillati</taxon>
        <taxon>Actinomycetota</taxon>
        <taxon>Actinomycetes</taxon>
        <taxon>Micrococcales</taxon>
        <taxon>Micrococcaceae</taxon>
        <taxon>Rothia</taxon>
    </lineage>
</organism>
<evidence type="ECO:0000313" key="3">
    <source>
        <dbReference type="Proteomes" id="UP000823908"/>
    </source>
</evidence>
<evidence type="ECO:0000259" key="1">
    <source>
        <dbReference type="PROSITE" id="PS50967"/>
    </source>
</evidence>
<dbReference type="PANTHER" id="PTHR47649">
    <property type="entry name" value="RIBONUCLEASE D"/>
    <property type="match status" value="1"/>
</dbReference>
<evidence type="ECO:0000313" key="2">
    <source>
        <dbReference type="EMBL" id="HJD51054.1"/>
    </source>
</evidence>
<dbReference type="GO" id="GO:0006139">
    <property type="term" value="P:nucleobase-containing compound metabolic process"/>
    <property type="evidence" value="ECO:0007669"/>
    <property type="project" value="InterPro"/>
</dbReference>
<dbReference type="Pfam" id="PF18305">
    <property type="entry name" value="DNA_pol_A_exoN"/>
    <property type="match status" value="1"/>
</dbReference>
<dbReference type="InterPro" id="IPR036397">
    <property type="entry name" value="RNaseH_sf"/>
</dbReference>
<dbReference type="InterPro" id="IPR051086">
    <property type="entry name" value="RNase_D-like"/>
</dbReference>
<reference evidence="2" key="2">
    <citation type="submission" date="2021-04" db="EMBL/GenBank/DDBJ databases">
        <authorList>
            <person name="Gilroy R."/>
        </authorList>
    </citation>
    <scope>NUCLEOTIDE SEQUENCE</scope>
    <source>
        <strain evidence="2">ChiHjej10B9-4811</strain>
    </source>
</reference>
<dbReference type="SUPFAM" id="SSF53098">
    <property type="entry name" value="Ribonuclease H-like"/>
    <property type="match status" value="1"/>
</dbReference>
<feature type="domain" description="HRDC" evidence="1">
    <location>
        <begin position="240"/>
        <end position="320"/>
    </location>
</feature>
<dbReference type="InterPro" id="IPR002562">
    <property type="entry name" value="3'-5'_exonuclease_dom"/>
</dbReference>
<accession>A0A9D2ZT61</accession>
<dbReference type="Gene3D" id="3.30.420.10">
    <property type="entry name" value="Ribonuclease H-like superfamily/Ribonuclease H"/>
    <property type="match status" value="1"/>
</dbReference>
<dbReference type="GO" id="GO:0003676">
    <property type="term" value="F:nucleic acid binding"/>
    <property type="evidence" value="ECO:0007669"/>
    <property type="project" value="InterPro"/>
</dbReference>
<dbReference type="InterPro" id="IPR012337">
    <property type="entry name" value="RNaseH-like_sf"/>
</dbReference>
<dbReference type="GO" id="GO:0000166">
    <property type="term" value="F:nucleotide binding"/>
    <property type="evidence" value="ECO:0007669"/>
    <property type="project" value="InterPro"/>
</dbReference>
<dbReference type="EMBL" id="DWUS01000096">
    <property type="protein sequence ID" value="HJD51054.1"/>
    <property type="molecule type" value="Genomic_DNA"/>
</dbReference>
<dbReference type="Proteomes" id="UP000823908">
    <property type="component" value="Unassembled WGS sequence"/>
</dbReference>
<name>A0A9D2ZT61_9MICC</name>